<evidence type="ECO:0000259" key="12">
    <source>
        <dbReference type="Pfam" id="PF18913"/>
    </source>
</evidence>
<comment type="similarity">
    <text evidence="3">Belongs to the FBPase class 1 family.</text>
</comment>
<keyword evidence="9" id="KW-0119">Carbohydrate metabolism</keyword>
<evidence type="ECO:0000256" key="4">
    <source>
        <dbReference type="ARBA" id="ARBA00011881"/>
    </source>
</evidence>
<reference evidence="13" key="1">
    <citation type="submission" date="2018-10" db="EMBL/GenBank/DDBJ databases">
        <title>Hidden diversity of soil giant viruses.</title>
        <authorList>
            <person name="Schulz F."/>
            <person name="Alteio L."/>
            <person name="Goudeau D."/>
            <person name="Ryan E.M."/>
            <person name="Malmstrom R.R."/>
            <person name="Blanchard J."/>
            <person name="Woyke T."/>
        </authorList>
    </citation>
    <scope>NUCLEOTIDE SEQUENCE</scope>
    <source>
        <strain evidence="13">HOV1</strain>
    </source>
</reference>
<evidence type="ECO:0000256" key="3">
    <source>
        <dbReference type="ARBA" id="ARBA00010941"/>
    </source>
</evidence>
<evidence type="ECO:0000256" key="6">
    <source>
        <dbReference type="ARBA" id="ARBA00022723"/>
    </source>
</evidence>
<keyword evidence="7" id="KW-0378">Hydrolase</keyword>
<dbReference type="GO" id="GO:0042132">
    <property type="term" value="F:fructose 1,6-bisphosphate 1-phosphatase activity"/>
    <property type="evidence" value="ECO:0007669"/>
    <property type="project" value="UniProtKB-EC"/>
</dbReference>
<dbReference type="PANTHER" id="PTHR11556:SF1">
    <property type="entry name" value="FRUCTOSE-BISPHOSPHATASE"/>
    <property type="match status" value="1"/>
</dbReference>
<dbReference type="InterPro" id="IPR000146">
    <property type="entry name" value="FBPase_class-1"/>
</dbReference>
<sequence>MNINTLDDYLINTTSDKNLNKIYRQIITSCKIISNRIKRAGLENLYGSTSITNFHGEIVKTLDVVSNDLFIRSLSKIHDVCGLVSEENMDIIKINDSGTYIVAFDPLDGSSNIDANINIGSIFAIYKRKTDMGEITIDDCLQPGKCIVSAGYCLYGPSTIMVIGYNNTVNGFTLDEHYGEFILTHPNIRVPKEQHIYSVNEGNRTMWESNIINLVDSLKLGKKPYSLRYIGSMVADVHRTLLYGGLFMYPSAKNAPDGKLRYLYEVAPMSYIMEMAGGKALINDTNALEYVPNTIHQRVPIIMGSSNCICNCISDCINIPI</sequence>
<protein>
    <recommendedName>
        <fullName evidence="5">fructose-bisphosphatase</fullName>
        <ecNumber evidence="5">3.1.3.11</ecNumber>
    </recommendedName>
</protein>
<dbReference type="GO" id="GO:0006000">
    <property type="term" value="P:fructose metabolic process"/>
    <property type="evidence" value="ECO:0007669"/>
    <property type="project" value="TreeGrafter"/>
</dbReference>
<evidence type="ECO:0000256" key="7">
    <source>
        <dbReference type="ARBA" id="ARBA00022801"/>
    </source>
</evidence>
<dbReference type="InterPro" id="IPR044015">
    <property type="entry name" value="FBPase_C_dom"/>
</dbReference>
<gene>
    <name evidence="13" type="ORF">Homavirus31_3</name>
</gene>
<dbReference type="HAMAP" id="MF_01855">
    <property type="entry name" value="FBPase_class1"/>
    <property type="match status" value="1"/>
</dbReference>
<dbReference type="Pfam" id="PF18913">
    <property type="entry name" value="FBPase_C"/>
    <property type="match status" value="1"/>
</dbReference>
<dbReference type="EMBL" id="MK072362">
    <property type="protein sequence ID" value="AYV82329.1"/>
    <property type="molecule type" value="Genomic_DNA"/>
</dbReference>
<dbReference type="GO" id="GO:0030388">
    <property type="term" value="P:fructose 1,6-bisphosphate metabolic process"/>
    <property type="evidence" value="ECO:0007669"/>
    <property type="project" value="TreeGrafter"/>
</dbReference>
<comment type="pathway">
    <text evidence="10">Carbohydrate biosynthesis.</text>
</comment>
<dbReference type="GO" id="GO:0046872">
    <property type="term" value="F:metal ion binding"/>
    <property type="evidence" value="ECO:0007669"/>
    <property type="project" value="UniProtKB-KW"/>
</dbReference>
<evidence type="ECO:0000256" key="1">
    <source>
        <dbReference type="ARBA" id="ARBA00001273"/>
    </source>
</evidence>
<evidence type="ECO:0000256" key="8">
    <source>
        <dbReference type="ARBA" id="ARBA00022842"/>
    </source>
</evidence>
<dbReference type="InterPro" id="IPR028343">
    <property type="entry name" value="FBPtase"/>
</dbReference>
<comment type="subunit">
    <text evidence="4">Homotetramer.</text>
</comment>
<comment type="cofactor">
    <cofactor evidence="2">
        <name>Mg(2+)</name>
        <dbReference type="ChEBI" id="CHEBI:18420"/>
    </cofactor>
</comment>
<dbReference type="FunFam" id="3.40.190.80:FF:000001">
    <property type="entry name" value="Fructose-1,6-bisphosphatase class 1"/>
    <property type="match status" value="1"/>
</dbReference>
<evidence type="ECO:0000259" key="11">
    <source>
        <dbReference type="Pfam" id="PF00316"/>
    </source>
</evidence>
<dbReference type="Gene3D" id="3.40.190.80">
    <property type="match status" value="1"/>
</dbReference>
<dbReference type="Gene3D" id="3.30.540.10">
    <property type="entry name" value="Fructose-1,6-Bisphosphatase, subunit A, domain 1"/>
    <property type="match status" value="1"/>
</dbReference>
<dbReference type="CDD" id="cd00354">
    <property type="entry name" value="FBPase"/>
    <property type="match status" value="1"/>
</dbReference>
<evidence type="ECO:0000256" key="5">
    <source>
        <dbReference type="ARBA" id="ARBA00013093"/>
    </source>
</evidence>
<dbReference type="SUPFAM" id="SSF56655">
    <property type="entry name" value="Carbohydrate phosphatase"/>
    <property type="match status" value="1"/>
</dbReference>
<evidence type="ECO:0000256" key="10">
    <source>
        <dbReference type="ARBA" id="ARBA00024331"/>
    </source>
</evidence>
<keyword evidence="8" id="KW-0460">Magnesium</keyword>
<dbReference type="PANTHER" id="PTHR11556">
    <property type="entry name" value="FRUCTOSE-1,6-BISPHOSPHATASE-RELATED"/>
    <property type="match status" value="1"/>
</dbReference>
<dbReference type="PIRSF" id="PIRSF500210">
    <property type="entry name" value="FBPtase"/>
    <property type="match status" value="1"/>
</dbReference>
<dbReference type="InterPro" id="IPR020548">
    <property type="entry name" value="Fructose_bisphosphatase_AS"/>
</dbReference>
<evidence type="ECO:0000313" key="13">
    <source>
        <dbReference type="EMBL" id="AYV82329.1"/>
    </source>
</evidence>
<dbReference type="PIRSF" id="PIRSF000904">
    <property type="entry name" value="FBPtase_SBPase"/>
    <property type="match status" value="1"/>
</dbReference>
<comment type="catalytic activity">
    <reaction evidence="1">
        <text>beta-D-fructose 1,6-bisphosphate + H2O = beta-D-fructose 6-phosphate + phosphate</text>
        <dbReference type="Rhea" id="RHEA:11064"/>
        <dbReference type="ChEBI" id="CHEBI:15377"/>
        <dbReference type="ChEBI" id="CHEBI:32966"/>
        <dbReference type="ChEBI" id="CHEBI:43474"/>
        <dbReference type="ChEBI" id="CHEBI:57634"/>
        <dbReference type="EC" id="3.1.3.11"/>
    </reaction>
</comment>
<accession>A0A3G5AAF3</accession>
<organism evidence="13">
    <name type="scientific">Homavirus sp</name>
    <dbReference type="NCBI Taxonomy" id="2487769"/>
    <lineage>
        <taxon>Viruses</taxon>
        <taxon>Varidnaviria</taxon>
        <taxon>Bamfordvirae</taxon>
        <taxon>Nucleocytoviricota</taxon>
        <taxon>Megaviricetes</taxon>
        <taxon>Imitervirales</taxon>
        <taxon>Mimiviridae</taxon>
        <taxon>Klosneuvirinae</taxon>
    </lineage>
</organism>
<dbReference type="GO" id="GO:0006094">
    <property type="term" value="P:gluconeogenesis"/>
    <property type="evidence" value="ECO:0007669"/>
    <property type="project" value="TreeGrafter"/>
</dbReference>
<feature type="domain" description="Fructose-1-6-bisphosphatase class 1 C-terminal" evidence="12">
    <location>
        <begin position="190"/>
        <end position="311"/>
    </location>
</feature>
<dbReference type="GO" id="GO:0006002">
    <property type="term" value="P:fructose 6-phosphate metabolic process"/>
    <property type="evidence" value="ECO:0007669"/>
    <property type="project" value="TreeGrafter"/>
</dbReference>
<evidence type="ECO:0000256" key="9">
    <source>
        <dbReference type="ARBA" id="ARBA00023277"/>
    </source>
</evidence>
<evidence type="ECO:0000256" key="2">
    <source>
        <dbReference type="ARBA" id="ARBA00001946"/>
    </source>
</evidence>
<dbReference type="Pfam" id="PF00316">
    <property type="entry name" value="FBPase"/>
    <property type="match status" value="1"/>
</dbReference>
<keyword evidence="6" id="KW-0479">Metal-binding</keyword>
<dbReference type="FunFam" id="3.30.540.10:FF:000002">
    <property type="entry name" value="Fructose-1,6-bisphosphatase class 1"/>
    <property type="match status" value="1"/>
</dbReference>
<name>A0A3G5AAF3_9VIRU</name>
<dbReference type="PRINTS" id="PR00115">
    <property type="entry name" value="F16BPHPHTASE"/>
</dbReference>
<dbReference type="EC" id="3.1.3.11" evidence="5"/>
<feature type="domain" description="Fructose-1-6-bisphosphatase class I N-terminal" evidence="11">
    <location>
        <begin position="15"/>
        <end position="186"/>
    </location>
</feature>
<dbReference type="InterPro" id="IPR033391">
    <property type="entry name" value="FBPase_N"/>
</dbReference>
<dbReference type="PROSITE" id="PS00124">
    <property type="entry name" value="FBPASE"/>
    <property type="match status" value="1"/>
</dbReference>
<dbReference type="GO" id="GO:0005986">
    <property type="term" value="P:sucrose biosynthetic process"/>
    <property type="evidence" value="ECO:0007669"/>
    <property type="project" value="TreeGrafter"/>
</dbReference>
<proteinExistence type="inferred from homology"/>